<dbReference type="EMBL" id="DWWS01000029">
    <property type="protein sequence ID" value="HJC23755.1"/>
    <property type="molecule type" value="Genomic_DNA"/>
</dbReference>
<dbReference type="GO" id="GO:0030246">
    <property type="term" value="F:carbohydrate binding"/>
    <property type="evidence" value="ECO:0007669"/>
    <property type="project" value="InterPro"/>
</dbReference>
<dbReference type="GO" id="GO:0005975">
    <property type="term" value="P:carbohydrate metabolic process"/>
    <property type="evidence" value="ECO:0007669"/>
    <property type="project" value="InterPro"/>
</dbReference>
<sequence length="306" mass="34892">MQREGNFSERIVLENEKLSAEILPQLGGKLSSVYWKPQGFELAAPNTRGIYRLPGEDADFSEFDASGLDDAFPSIDGASVRREGKTVNYPDHGEIWSHPFAVLSGSRTEAALEWESSRFEYRYEKRVRLEDDSLLLDWKITNVSDTALPCIWTFHGLMRYEEDMRLILPSDLTRFRNVMDSPLLGEAGRIYERKNDVWDFERVPKRLPETALKFYGEGRSREGVCGLVYPTQKTACIMTYDADRLPWLGVWITAGGYRGDYNVALEPSNGFYDDIFTAEKNGCLYALPGKETLAFSMRLKLESLSD</sequence>
<accession>A0A9D2NGY8</accession>
<dbReference type="InterPro" id="IPR014718">
    <property type="entry name" value="GH-type_carb-bd"/>
</dbReference>
<evidence type="ECO:0000313" key="1">
    <source>
        <dbReference type="EMBL" id="HJC23755.1"/>
    </source>
</evidence>
<gene>
    <name evidence="1" type="ORF">H9761_08635</name>
</gene>
<reference evidence="1" key="1">
    <citation type="journal article" date="2021" name="PeerJ">
        <title>Extensive microbial diversity within the chicken gut microbiome revealed by metagenomics and culture.</title>
        <authorList>
            <person name="Gilroy R."/>
            <person name="Ravi A."/>
            <person name="Getino M."/>
            <person name="Pursley I."/>
            <person name="Horton D.L."/>
            <person name="Alikhan N.F."/>
            <person name="Baker D."/>
            <person name="Gharbi K."/>
            <person name="Hall N."/>
            <person name="Watson M."/>
            <person name="Adriaenssens E.M."/>
            <person name="Foster-Nyarko E."/>
            <person name="Jarju S."/>
            <person name="Secka A."/>
            <person name="Antonio M."/>
            <person name="Oren A."/>
            <person name="Chaudhuri R.R."/>
            <person name="La Ragione R."/>
            <person name="Hildebrand F."/>
            <person name="Pallen M.J."/>
        </authorList>
    </citation>
    <scope>NUCLEOTIDE SEQUENCE</scope>
    <source>
        <strain evidence="1">USAMLcec2-132</strain>
    </source>
</reference>
<dbReference type="SUPFAM" id="SSF74650">
    <property type="entry name" value="Galactose mutarotase-like"/>
    <property type="match status" value="1"/>
</dbReference>
<proteinExistence type="predicted"/>
<dbReference type="InterPro" id="IPR011013">
    <property type="entry name" value="Gal_mutarotase_sf_dom"/>
</dbReference>
<evidence type="ECO:0000313" key="2">
    <source>
        <dbReference type="Proteomes" id="UP000823891"/>
    </source>
</evidence>
<protein>
    <submittedName>
        <fullName evidence="1">DUF5107 domain-containing protein</fullName>
    </submittedName>
</protein>
<dbReference type="Proteomes" id="UP000823891">
    <property type="component" value="Unassembled WGS sequence"/>
</dbReference>
<dbReference type="AlphaFoldDB" id="A0A9D2NGY8"/>
<dbReference type="GO" id="GO:0003824">
    <property type="term" value="F:catalytic activity"/>
    <property type="evidence" value="ECO:0007669"/>
    <property type="project" value="InterPro"/>
</dbReference>
<name>A0A9D2NGY8_9FIRM</name>
<dbReference type="Pfam" id="PF14486">
    <property type="entry name" value="DUF4432"/>
    <property type="match status" value="1"/>
</dbReference>
<comment type="caution">
    <text evidence="1">The sequence shown here is derived from an EMBL/GenBank/DDBJ whole genome shotgun (WGS) entry which is preliminary data.</text>
</comment>
<dbReference type="Gene3D" id="2.70.98.10">
    <property type="match status" value="1"/>
</dbReference>
<dbReference type="InterPro" id="IPR027839">
    <property type="entry name" value="DUF4432"/>
</dbReference>
<reference evidence="1" key="2">
    <citation type="submission" date="2021-04" db="EMBL/GenBank/DDBJ databases">
        <authorList>
            <person name="Gilroy R."/>
        </authorList>
    </citation>
    <scope>NUCLEOTIDE SEQUENCE</scope>
    <source>
        <strain evidence="1">USAMLcec2-132</strain>
    </source>
</reference>
<organism evidence="1 2">
    <name type="scientific">Candidatus Eisenbergiella merdavium</name>
    <dbReference type="NCBI Taxonomy" id="2838551"/>
    <lineage>
        <taxon>Bacteria</taxon>
        <taxon>Bacillati</taxon>
        <taxon>Bacillota</taxon>
        <taxon>Clostridia</taxon>
        <taxon>Lachnospirales</taxon>
        <taxon>Lachnospiraceae</taxon>
        <taxon>Eisenbergiella</taxon>
    </lineage>
</organism>